<dbReference type="GO" id="GO:0032511">
    <property type="term" value="P:late endosome to vacuole transport via multivesicular body sorting pathway"/>
    <property type="evidence" value="ECO:0007669"/>
    <property type="project" value="TreeGrafter"/>
</dbReference>
<feature type="compositionally biased region" description="Low complexity" evidence="1">
    <location>
        <begin position="431"/>
        <end position="445"/>
    </location>
</feature>
<feature type="region of interest" description="Disordered" evidence="1">
    <location>
        <begin position="398"/>
        <end position="445"/>
    </location>
</feature>
<evidence type="ECO:0000256" key="1">
    <source>
        <dbReference type="SAM" id="MobiDB-lite"/>
    </source>
</evidence>
<dbReference type="Pfam" id="PF03357">
    <property type="entry name" value="Snf7"/>
    <property type="match status" value="1"/>
</dbReference>
<dbReference type="GO" id="GO:0006900">
    <property type="term" value="P:vesicle budding from membrane"/>
    <property type="evidence" value="ECO:0007669"/>
    <property type="project" value="TreeGrafter"/>
</dbReference>
<feature type="compositionally biased region" description="Basic and acidic residues" evidence="1">
    <location>
        <begin position="411"/>
        <end position="422"/>
    </location>
</feature>
<dbReference type="Pfam" id="PF25880">
    <property type="entry name" value="WHD_CHMP7_1st"/>
    <property type="match status" value="1"/>
</dbReference>
<reference evidence="2" key="1">
    <citation type="submission" date="2020-07" db="EMBL/GenBank/DDBJ databases">
        <authorList>
            <person name="Lin J."/>
        </authorList>
    </citation>
    <scope>NUCLEOTIDE SEQUENCE</scope>
</reference>
<dbReference type="InterPro" id="IPR005024">
    <property type="entry name" value="Snf7_fam"/>
</dbReference>
<dbReference type="EMBL" id="LR862147">
    <property type="protein sequence ID" value="CAD1828641.1"/>
    <property type="molecule type" value="Genomic_DNA"/>
</dbReference>
<accession>A0A6V7PCU1</accession>
<feature type="region of interest" description="Disordered" evidence="1">
    <location>
        <begin position="1"/>
        <end position="30"/>
    </location>
</feature>
<evidence type="ECO:0008006" key="3">
    <source>
        <dbReference type="Google" id="ProtNLM"/>
    </source>
</evidence>
<dbReference type="GO" id="GO:0009898">
    <property type="term" value="C:cytoplasmic side of plasma membrane"/>
    <property type="evidence" value="ECO:0007669"/>
    <property type="project" value="TreeGrafter"/>
</dbReference>
<gene>
    <name evidence="2" type="ORF">CB5_LOCUS11852</name>
</gene>
<evidence type="ECO:0000313" key="2">
    <source>
        <dbReference type="EMBL" id="CAD1828641.1"/>
    </source>
</evidence>
<dbReference type="GO" id="GO:0005771">
    <property type="term" value="C:multivesicular body"/>
    <property type="evidence" value="ECO:0007669"/>
    <property type="project" value="TreeGrafter"/>
</dbReference>
<dbReference type="PANTHER" id="PTHR22761:SF7">
    <property type="entry name" value="SNF7 FAMILY PROTEIN"/>
    <property type="match status" value="1"/>
</dbReference>
<dbReference type="PANTHER" id="PTHR22761">
    <property type="entry name" value="CHARGED MULTIVESICULAR BODY PROTEIN"/>
    <property type="match status" value="1"/>
</dbReference>
<sequence>MGMGLGSRCSGGPERSSSSSSSGAPVAAAAEVEEAVRREVGADWDDEEAWTARFKAFSGQRSDWEPKFVFWRNLILDVARRLGLCIVPASQVKNSWFSRGGLTPLCMERVLVSSFLHEMHASGDILLRGDLTDPTSGHLYRIFRRVRQMVGTFGSSALQDNSEDILILKPLLQERAVDVIKIISEAHWTSTCVITLSKFRSFCKGPDEASAVLSYISGCGKAHYLAIRKDDFIEGVKLSLVEASVPAISRLDYDVLHLTWTTEKLQQQLEVLDRRWEISRKMALACFKSGNKQASYRHIRQCKLLQENRVKCISLVERVDEVLGLIANAESTKKVVSEAIQVGARAIKEHRISIEEVHHHLQELDAVVAAQKQVDAVLEVVPLQSVDIEEEDIEAEFQKLEKELEEADPEPEAREPMAKQGEEAGPQQSVDSLSDNLSNLNLEAA</sequence>
<proteinExistence type="predicted"/>
<dbReference type="AlphaFoldDB" id="A0A6V7PCU1"/>
<name>A0A6V7PCU1_ANACO</name>
<dbReference type="GO" id="GO:0000815">
    <property type="term" value="C:ESCRT III complex"/>
    <property type="evidence" value="ECO:0007669"/>
    <property type="project" value="TreeGrafter"/>
</dbReference>
<organism evidence="2">
    <name type="scientific">Ananas comosus var. bracteatus</name>
    <name type="common">red pineapple</name>
    <dbReference type="NCBI Taxonomy" id="296719"/>
    <lineage>
        <taxon>Eukaryota</taxon>
        <taxon>Viridiplantae</taxon>
        <taxon>Streptophyta</taxon>
        <taxon>Embryophyta</taxon>
        <taxon>Tracheophyta</taxon>
        <taxon>Spermatophyta</taxon>
        <taxon>Magnoliopsida</taxon>
        <taxon>Liliopsida</taxon>
        <taxon>Poales</taxon>
        <taxon>Bromeliaceae</taxon>
        <taxon>Bromelioideae</taxon>
        <taxon>Ananas</taxon>
    </lineage>
</organism>
<protein>
    <recommendedName>
        <fullName evidence="3">Charged multivesicular body protein 7</fullName>
    </recommendedName>
</protein>